<dbReference type="EMBL" id="CAJNOK010009766">
    <property type="protein sequence ID" value="CAF1097810.1"/>
    <property type="molecule type" value="Genomic_DNA"/>
</dbReference>
<protein>
    <submittedName>
        <fullName evidence="3">Uncharacterized protein</fullName>
    </submittedName>
</protein>
<name>A0A816AMG6_9BILA</name>
<sequence length="34" mass="4128">MLRGLPHRQLNQYAPDDLMDEMQKHMEDKTIPKF</sequence>
<accession>A0A816AMG6</accession>
<evidence type="ECO:0000313" key="6">
    <source>
        <dbReference type="Proteomes" id="UP000663829"/>
    </source>
</evidence>
<feature type="non-terminal residue" evidence="3">
    <location>
        <position position="1"/>
    </location>
</feature>
<evidence type="ECO:0000256" key="1">
    <source>
        <dbReference type="SAM" id="MobiDB-lite"/>
    </source>
</evidence>
<reference evidence="3" key="1">
    <citation type="submission" date="2021-02" db="EMBL/GenBank/DDBJ databases">
        <authorList>
            <person name="Nowell W R."/>
        </authorList>
    </citation>
    <scope>NUCLEOTIDE SEQUENCE</scope>
</reference>
<feature type="non-terminal residue" evidence="3">
    <location>
        <position position="34"/>
    </location>
</feature>
<dbReference type="Proteomes" id="UP000682733">
    <property type="component" value="Unassembled WGS sequence"/>
</dbReference>
<evidence type="ECO:0000313" key="4">
    <source>
        <dbReference type="EMBL" id="CAF3859323.1"/>
    </source>
</evidence>
<dbReference type="Proteomes" id="UP000663829">
    <property type="component" value="Unassembled WGS sequence"/>
</dbReference>
<evidence type="ECO:0000313" key="3">
    <source>
        <dbReference type="EMBL" id="CAF1596840.1"/>
    </source>
</evidence>
<dbReference type="Proteomes" id="UP000677228">
    <property type="component" value="Unassembled WGS sequence"/>
</dbReference>
<dbReference type="EMBL" id="CAJOBC010101163">
    <property type="protein sequence ID" value="CAF4471919.1"/>
    <property type="molecule type" value="Genomic_DNA"/>
</dbReference>
<proteinExistence type="predicted"/>
<evidence type="ECO:0000313" key="5">
    <source>
        <dbReference type="EMBL" id="CAF4471919.1"/>
    </source>
</evidence>
<dbReference type="Proteomes" id="UP000681722">
    <property type="component" value="Unassembled WGS sequence"/>
</dbReference>
<feature type="region of interest" description="Disordered" evidence="1">
    <location>
        <begin position="1"/>
        <end position="34"/>
    </location>
</feature>
<evidence type="ECO:0000313" key="2">
    <source>
        <dbReference type="EMBL" id="CAF1097810.1"/>
    </source>
</evidence>
<keyword evidence="6" id="KW-1185">Reference proteome</keyword>
<dbReference type="EMBL" id="CAJNOQ010034858">
    <property type="protein sequence ID" value="CAF1596840.1"/>
    <property type="molecule type" value="Genomic_DNA"/>
</dbReference>
<dbReference type="EMBL" id="CAJOBA010009785">
    <property type="protein sequence ID" value="CAF3859323.1"/>
    <property type="molecule type" value="Genomic_DNA"/>
</dbReference>
<gene>
    <name evidence="3" type="ORF">GPM918_LOCUS42150</name>
    <name evidence="2" type="ORF">OVA965_LOCUS19140</name>
    <name evidence="5" type="ORF">SRO942_LOCUS43335</name>
    <name evidence="4" type="ORF">TMI583_LOCUS19157</name>
</gene>
<organism evidence="3 6">
    <name type="scientific">Didymodactylos carnosus</name>
    <dbReference type="NCBI Taxonomy" id="1234261"/>
    <lineage>
        <taxon>Eukaryota</taxon>
        <taxon>Metazoa</taxon>
        <taxon>Spiralia</taxon>
        <taxon>Gnathifera</taxon>
        <taxon>Rotifera</taxon>
        <taxon>Eurotatoria</taxon>
        <taxon>Bdelloidea</taxon>
        <taxon>Philodinida</taxon>
        <taxon>Philodinidae</taxon>
        <taxon>Didymodactylos</taxon>
    </lineage>
</organism>
<feature type="compositionally biased region" description="Basic and acidic residues" evidence="1">
    <location>
        <begin position="21"/>
        <end position="34"/>
    </location>
</feature>
<comment type="caution">
    <text evidence="3">The sequence shown here is derived from an EMBL/GenBank/DDBJ whole genome shotgun (WGS) entry which is preliminary data.</text>
</comment>
<dbReference type="AlphaFoldDB" id="A0A816AMG6"/>